<evidence type="ECO:0000259" key="8">
    <source>
        <dbReference type="PROSITE" id="PS50850"/>
    </source>
</evidence>
<protein>
    <submittedName>
        <fullName evidence="9">MFS transporter</fullName>
    </submittedName>
</protein>
<dbReference type="Proteomes" id="UP000317371">
    <property type="component" value="Unassembled WGS sequence"/>
</dbReference>
<keyword evidence="2" id="KW-0813">Transport</keyword>
<dbReference type="InterPro" id="IPR011701">
    <property type="entry name" value="MFS"/>
</dbReference>
<dbReference type="OrthoDB" id="9814001at2"/>
<evidence type="ECO:0000256" key="2">
    <source>
        <dbReference type="ARBA" id="ARBA00022448"/>
    </source>
</evidence>
<evidence type="ECO:0000256" key="7">
    <source>
        <dbReference type="SAM" id="Phobius"/>
    </source>
</evidence>
<dbReference type="FunCoup" id="A0A540VIS0">
    <property type="interactions" value="361"/>
</dbReference>
<dbReference type="RefSeq" id="WP_141609354.1">
    <property type="nucleotide sequence ID" value="NZ_VIGC02000007.1"/>
</dbReference>
<keyword evidence="5 7" id="KW-1133">Transmembrane helix</keyword>
<keyword evidence="6 7" id="KW-0472">Membrane</keyword>
<keyword evidence="3" id="KW-1003">Cell membrane</keyword>
<dbReference type="GO" id="GO:0022857">
    <property type="term" value="F:transmembrane transporter activity"/>
    <property type="evidence" value="ECO:0007669"/>
    <property type="project" value="InterPro"/>
</dbReference>
<reference evidence="9 10" key="1">
    <citation type="submission" date="2019-06" db="EMBL/GenBank/DDBJ databases">
        <title>Genome sequence of Litorilinea aerophila BAA-2444.</title>
        <authorList>
            <person name="Maclea K.S."/>
            <person name="Maurais E.G."/>
            <person name="Iannazzi L.C."/>
        </authorList>
    </citation>
    <scope>NUCLEOTIDE SEQUENCE [LARGE SCALE GENOMIC DNA]</scope>
    <source>
        <strain evidence="9 10">ATCC BAA-2444</strain>
    </source>
</reference>
<dbReference type="InterPro" id="IPR050171">
    <property type="entry name" value="MFS_Transporters"/>
</dbReference>
<evidence type="ECO:0000256" key="5">
    <source>
        <dbReference type="ARBA" id="ARBA00022989"/>
    </source>
</evidence>
<dbReference type="PANTHER" id="PTHR23517:SF3">
    <property type="entry name" value="INTEGRAL MEMBRANE TRANSPORT PROTEIN"/>
    <property type="match status" value="1"/>
</dbReference>
<feature type="transmembrane region" description="Helical" evidence="7">
    <location>
        <begin position="366"/>
        <end position="385"/>
    </location>
</feature>
<feature type="transmembrane region" description="Helical" evidence="7">
    <location>
        <begin position="246"/>
        <end position="265"/>
    </location>
</feature>
<evidence type="ECO:0000313" key="9">
    <source>
        <dbReference type="EMBL" id="TQE96612.1"/>
    </source>
</evidence>
<proteinExistence type="predicted"/>
<dbReference type="EMBL" id="VIGC01000007">
    <property type="protein sequence ID" value="TQE96612.1"/>
    <property type="molecule type" value="Genomic_DNA"/>
</dbReference>
<dbReference type="PANTHER" id="PTHR23517">
    <property type="entry name" value="RESISTANCE PROTEIN MDTM, PUTATIVE-RELATED-RELATED"/>
    <property type="match status" value="1"/>
</dbReference>
<dbReference type="InParanoid" id="A0A540VIS0"/>
<gene>
    <name evidence="9" type="ORF">FKZ61_06890</name>
</gene>
<evidence type="ECO:0000256" key="4">
    <source>
        <dbReference type="ARBA" id="ARBA00022692"/>
    </source>
</evidence>
<feature type="transmembrane region" description="Helical" evidence="7">
    <location>
        <begin position="95"/>
        <end position="111"/>
    </location>
</feature>
<feature type="domain" description="Major facilitator superfamily (MFS) profile" evidence="8">
    <location>
        <begin position="5"/>
        <end position="389"/>
    </location>
</feature>
<accession>A0A540VIS0</accession>
<feature type="transmembrane region" description="Helical" evidence="7">
    <location>
        <begin position="277"/>
        <end position="310"/>
    </location>
</feature>
<feature type="transmembrane region" description="Helical" evidence="7">
    <location>
        <begin position="161"/>
        <end position="179"/>
    </location>
</feature>
<feature type="transmembrane region" description="Helical" evidence="7">
    <location>
        <begin position="132"/>
        <end position="155"/>
    </location>
</feature>
<comment type="subcellular location">
    <subcellularLocation>
        <location evidence="1">Cell membrane</location>
        <topology evidence="1">Multi-pass membrane protein</topology>
    </subcellularLocation>
</comment>
<evidence type="ECO:0000256" key="6">
    <source>
        <dbReference type="ARBA" id="ARBA00023136"/>
    </source>
</evidence>
<dbReference type="Gene3D" id="1.20.1250.20">
    <property type="entry name" value="MFS general substrate transporter like domains"/>
    <property type="match status" value="2"/>
</dbReference>
<feature type="transmembrane region" description="Helical" evidence="7">
    <location>
        <begin position="7"/>
        <end position="30"/>
    </location>
</feature>
<sequence length="401" mass="41847">MRNSLLLPVYVPTLILAFGTGMLVPVLPLYARSFQISYGLVGLVLASRGLGNLVGDVPAGILLGKMGQKWSMLVGIAVLAVSMLAMSWARSVVELVLYSFVAGVGMAMWNISRHAYITNATPLQRRGRANSIFGGINRIGSFVGPAVGGALATAYGLRAPFVLYAAVSVVALAISALSAEDNDAIRVESRGGLGGHTRHLAQLLRSHGYILATAGTGQLLAQMIRAGRQTIVPLFASDVLGLDVQAIGWIVTLSAFVDMSMFYPAGYIMDRFGRKYAYVPCFAIQAVGMALIPFATGFWSMLMATLLIGFGNGLGSGTMLTLGADLAPKESMGEFLGIWRLIGDSGQSGAPLVVGGVADLLGLSPATFVIAGVGLAAALVLGLLVPETLQTEKKTPAEVQA</sequence>
<dbReference type="SUPFAM" id="SSF103473">
    <property type="entry name" value="MFS general substrate transporter"/>
    <property type="match status" value="1"/>
</dbReference>
<dbReference type="InterPro" id="IPR036259">
    <property type="entry name" value="MFS_trans_sf"/>
</dbReference>
<dbReference type="Pfam" id="PF07690">
    <property type="entry name" value="MFS_1"/>
    <property type="match status" value="2"/>
</dbReference>
<dbReference type="PROSITE" id="PS50850">
    <property type="entry name" value="MFS"/>
    <property type="match status" value="1"/>
</dbReference>
<evidence type="ECO:0000256" key="3">
    <source>
        <dbReference type="ARBA" id="ARBA00022475"/>
    </source>
</evidence>
<evidence type="ECO:0000313" key="10">
    <source>
        <dbReference type="Proteomes" id="UP000317371"/>
    </source>
</evidence>
<feature type="transmembrane region" description="Helical" evidence="7">
    <location>
        <begin position="70"/>
        <end position="89"/>
    </location>
</feature>
<dbReference type="AlphaFoldDB" id="A0A540VIS0"/>
<comment type="caution">
    <text evidence="9">The sequence shown here is derived from an EMBL/GenBank/DDBJ whole genome shotgun (WGS) entry which is preliminary data.</text>
</comment>
<name>A0A540VIS0_9CHLR</name>
<keyword evidence="4 7" id="KW-0812">Transmembrane</keyword>
<dbReference type="CDD" id="cd17325">
    <property type="entry name" value="MFS_MdtG_SLC18_like"/>
    <property type="match status" value="1"/>
</dbReference>
<organism evidence="9 10">
    <name type="scientific">Litorilinea aerophila</name>
    <dbReference type="NCBI Taxonomy" id="1204385"/>
    <lineage>
        <taxon>Bacteria</taxon>
        <taxon>Bacillati</taxon>
        <taxon>Chloroflexota</taxon>
        <taxon>Caldilineae</taxon>
        <taxon>Caldilineales</taxon>
        <taxon>Caldilineaceae</taxon>
        <taxon>Litorilinea</taxon>
    </lineage>
</organism>
<dbReference type="InterPro" id="IPR020846">
    <property type="entry name" value="MFS_dom"/>
</dbReference>
<keyword evidence="10" id="KW-1185">Reference proteome</keyword>
<dbReference type="GO" id="GO:0005886">
    <property type="term" value="C:plasma membrane"/>
    <property type="evidence" value="ECO:0007669"/>
    <property type="project" value="UniProtKB-SubCell"/>
</dbReference>
<evidence type="ECO:0000256" key="1">
    <source>
        <dbReference type="ARBA" id="ARBA00004651"/>
    </source>
</evidence>